<gene>
    <name evidence="1" type="ORF">MBRA_47740</name>
</gene>
<dbReference type="EMBL" id="AP022606">
    <property type="protein sequence ID" value="BBZ14579.1"/>
    <property type="molecule type" value="Genomic_DNA"/>
</dbReference>
<proteinExistence type="predicted"/>
<keyword evidence="2" id="KW-1185">Reference proteome</keyword>
<evidence type="ECO:0000313" key="1">
    <source>
        <dbReference type="EMBL" id="BBZ14579.1"/>
    </source>
</evidence>
<evidence type="ECO:0000313" key="2">
    <source>
        <dbReference type="Proteomes" id="UP000467379"/>
    </source>
</evidence>
<sequence>MPHGIFHAVSVKTGHDAVAALQSALATVTRLLDRQIHDAETNLNTFRISAISHAHTISCVDSGIRAEVTGIASYEYDFPT</sequence>
<name>A0ABN6BCM7_9MYCO</name>
<accession>A0ABN6BCM7</accession>
<dbReference type="Proteomes" id="UP000467379">
    <property type="component" value="Chromosome"/>
</dbReference>
<reference evidence="1 2" key="1">
    <citation type="journal article" date="2019" name="Emerg. Microbes Infect.">
        <title>Comprehensive subspecies identification of 175 nontuberculous mycobacteria species based on 7547 genomic profiles.</title>
        <authorList>
            <person name="Matsumoto Y."/>
            <person name="Kinjo T."/>
            <person name="Motooka D."/>
            <person name="Nabeya D."/>
            <person name="Jung N."/>
            <person name="Uechi K."/>
            <person name="Horii T."/>
            <person name="Iida T."/>
            <person name="Fujita J."/>
            <person name="Nakamura S."/>
        </authorList>
    </citation>
    <scope>NUCLEOTIDE SEQUENCE [LARGE SCALE GENOMIC DNA]</scope>
    <source>
        <strain evidence="1 2">JCM 12687</strain>
    </source>
</reference>
<protein>
    <submittedName>
        <fullName evidence="1">Uncharacterized protein</fullName>
    </submittedName>
</protein>
<organism evidence="1 2">
    <name type="scientific">Mycobacterium branderi</name>
    <dbReference type="NCBI Taxonomy" id="43348"/>
    <lineage>
        <taxon>Bacteria</taxon>
        <taxon>Bacillati</taxon>
        <taxon>Actinomycetota</taxon>
        <taxon>Actinomycetes</taxon>
        <taxon>Mycobacteriales</taxon>
        <taxon>Mycobacteriaceae</taxon>
        <taxon>Mycobacterium</taxon>
    </lineage>
</organism>